<keyword evidence="2" id="KW-1185">Reference proteome</keyword>
<dbReference type="GO" id="GO:0004788">
    <property type="term" value="F:thiamine diphosphokinase activity"/>
    <property type="evidence" value="ECO:0007669"/>
    <property type="project" value="InterPro"/>
</dbReference>
<dbReference type="NCBIfam" id="NF040608">
    <property type="entry name" value="division_SteA"/>
    <property type="match status" value="1"/>
</dbReference>
<name>A0A221W6X7_9PSEU</name>
<reference evidence="1 2" key="1">
    <citation type="submission" date="2017-07" db="EMBL/GenBank/DDBJ databases">
        <title>Complete genome sequence of Actinoalloteichus hoggarensis DSM 45943, type strain of Actinoalloteichus hoggarensis.</title>
        <authorList>
            <person name="Ruckert C."/>
            <person name="Nouioui I."/>
            <person name="Willmese J."/>
            <person name="van Wezel G."/>
            <person name="Klenk H.-P."/>
            <person name="Kalinowski J."/>
            <person name="Zotchev S.B."/>
        </authorList>
    </citation>
    <scope>NUCLEOTIDE SEQUENCE [LARGE SCALE GENOMIC DNA]</scope>
    <source>
        <strain evidence="1 2">DSM 45943</strain>
    </source>
</reference>
<dbReference type="SUPFAM" id="SSF63999">
    <property type="entry name" value="Thiamin pyrophosphokinase, catalytic domain"/>
    <property type="match status" value="1"/>
</dbReference>
<organism evidence="1 2">
    <name type="scientific">Actinoalloteichus hoggarensis</name>
    <dbReference type="NCBI Taxonomy" id="1470176"/>
    <lineage>
        <taxon>Bacteria</taxon>
        <taxon>Bacillati</taxon>
        <taxon>Actinomycetota</taxon>
        <taxon>Actinomycetes</taxon>
        <taxon>Pseudonocardiales</taxon>
        <taxon>Pseudonocardiaceae</taxon>
        <taxon>Actinoalloteichus</taxon>
    </lineage>
</organism>
<dbReference type="GO" id="GO:0005524">
    <property type="term" value="F:ATP binding"/>
    <property type="evidence" value="ECO:0007669"/>
    <property type="project" value="InterPro"/>
</dbReference>
<proteinExistence type="predicted"/>
<evidence type="ECO:0000313" key="1">
    <source>
        <dbReference type="EMBL" id="ASO21423.1"/>
    </source>
</evidence>
<dbReference type="RefSeq" id="WP_093942572.1">
    <property type="nucleotide sequence ID" value="NZ_CP022521.1"/>
</dbReference>
<dbReference type="OrthoDB" id="5169996at2"/>
<dbReference type="InterPro" id="IPR036759">
    <property type="entry name" value="TPK_catalytic_sf"/>
</dbReference>
<dbReference type="EMBL" id="CP022521">
    <property type="protein sequence ID" value="ASO21423.1"/>
    <property type="molecule type" value="Genomic_DNA"/>
</dbReference>
<accession>A0A221W6X7</accession>
<dbReference type="AlphaFoldDB" id="A0A221W6X7"/>
<dbReference type="GO" id="GO:0009229">
    <property type="term" value="P:thiamine diphosphate biosynthetic process"/>
    <property type="evidence" value="ECO:0007669"/>
    <property type="project" value="InterPro"/>
</dbReference>
<protein>
    <submittedName>
        <fullName evidence="1">Uncharacterized protein</fullName>
    </submittedName>
</protein>
<evidence type="ECO:0000313" key="2">
    <source>
        <dbReference type="Proteomes" id="UP000204221"/>
    </source>
</evidence>
<dbReference type="KEGG" id="ahg:AHOG_18990"/>
<gene>
    <name evidence="1" type="ORF">AHOG_18990</name>
</gene>
<dbReference type="InterPro" id="IPR047795">
    <property type="entry name" value="Put_SteA-like"/>
</dbReference>
<sequence length="394" mass="41499">MKFTGLLTRRKQNLPGVIGVARVERHGDEFLSRVGPGEIAVIDQVDLDRRTAEALVSARVAAVVNMATSISGRFPNLGPEVLLSAGVPLVDDVGDDLLLTLKDGTRVRLHEGVLYSGELVVGRGVEQTADSVADQLVEAKAGMSAQLEAFSANTAEFLRQERALLLDGAGLPEPTEDLRGRRVVVVAPGPDHAAELRRLRRFVKESRPVLVGVEQGADTLREQGLRPDVIVGDPERISVESLRCGAELVVPAWPGGEAPGLALAHDLGVAAVTVSSTVNPEDLALLLAEDRGAELIVAVGCEATLHEFLDRGRTGSNPSTVLTRLRLGGRLIDAEAVSVLHRSQVTSGAVALLLAGVATVLTAAVVVSGLAPVYGQIAVEGLTDFNSWVKGFFS</sequence>
<dbReference type="Proteomes" id="UP000204221">
    <property type="component" value="Chromosome"/>
</dbReference>